<sequence>MLTYLLDTDVISKRGGPNGKAIRRWLASIDDNALAISAITVFEIARGVQKKRDAGDAAVAATLQAALDALKEGFAGRILPVDGDVAEAWGRPPAWIARNGWIGARSPPRCGTVSFS</sequence>
<dbReference type="SUPFAM" id="SSF88723">
    <property type="entry name" value="PIN domain-like"/>
    <property type="match status" value="1"/>
</dbReference>
<feature type="domain" description="PIN" evidence="1">
    <location>
        <begin position="4"/>
        <end position="69"/>
    </location>
</feature>
<name>A0A8H8WQU5_9HYPH</name>
<dbReference type="KEGG" id="mind:mvi_11360"/>
<proteinExistence type="predicted"/>
<evidence type="ECO:0000313" key="2">
    <source>
        <dbReference type="EMBL" id="BCM82675.1"/>
    </source>
</evidence>
<reference evidence="2" key="1">
    <citation type="submission" date="2020-11" db="EMBL/GenBank/DDBJ databases">
        <title>Complete genome sequence of a novel pathogenic Methylobacterium strain isolated from rice in Vietnam.</title>
        <authorList>
            <person name="Lai K."/>
            <person name="Okazaki S."/>
            <person name="Higashi K."/>
            <person name="Mori H."/>
            <person name="Toyoda A."/>
            <person name="Kurokawa K."/>
        </authorList>
    </citation>
    <scope>NUCLEOTIDE SEQUENCE</scope>
    <source>
        <strain evidence="2">VL1</strain>
    </source>
</reference>
<protein>
    <recommendedName>
        <fullName evidence="1">PIN domain-containing protein</fullName>
    </recommendedName>
</protein>
<accession>A0A8H8WQU5</accession>
<dbReference type="InterPro" id="IPR002716">
    <property type="entry name" value="PIN_dom"/>
</dbReference>
<organism evidence="2 3">
    <name type="scientific">Methylobacterium indicum</name>
    <dbReference type="NCBI Taxonomy" id="1775910"/>
    <lineage>
        <taxon>Bacteria</taxon>
        <taxon>Pseudomonadati</taxon>
        <taxon>Pseudomonadota</taxon>
        <taxon>Alphaproteobacteria</taxon>
        <taxon>Hyphomicrobiales</taxon>
        <taxon>Methylobacteriaceae</taxon>
        <taxon>Methylobacterium</taxon>
    </lineage>
</organism>
<dbReference type="RefSeq" id="WP_207181827.1">
    <property type="nucleotide sequence ID" value="NZ_AP024145.1"/>
</dbReference>
<evidence type="ECO:0000313" key="3">
    <source>
        <dbReference type="Proteomes" id="UP000663508"/>
    </source>
</evidence>
<evidence type="ECO:0000259" key="1">
    <source>
        <dbReference type="Pfam" id="PF01850"/>
    </source>
</evidence>
<gene>
    <name evidence="2" type="ORF">mvi_11360</name>
</gene>
<dbReference type="Pfam" id="PF01850">
    <property type="entry name" value="PIN"/>
    <property type="match status" value="1"/>
</dbReference>
<dbReference type="EMBL" id="AP024145">
    <property type="protein sequence ID" value="BCM82675.1"/>
    <property type="molecule type" value="Genomic_DNA"/>
</dbReference>
<dbReference type="InterPro" id="IPR029060">
    <property type="entry name" value="PIN-like_dom_sf"/>
</dbReference>
<dbReference type="Gene3D" id="3.40.50.1010">
    <property type="entry name" value="5'-nuclease"/>
    <property type="match status" value="1"/>
</dbReference>
<dbReference type="AlphaFoldDB" id="A0A8H8WQU5"/>
<dbReference type="Proteomes" id="UP000663508">
    <property type="component" value="Chromosome"/>
</dbReference>